<protein>
    <submittedName>
        <fullName evidence="3">Family with sequence similarity 47 member E</fullName>
    </submittedName>
</protein>
<organism evidence="3 4">
    <name type="scientific">Myotis myotis</name>
    <name type="common">Greater mouse-eared bat</name>
    <name type="synonym">Vespertilio myotis</name>
    <dbReference type="NCBI Taxonomy" id="51298"/>
    <lineage>
        <taxon>Eukaryota</taxon>
        <taxon>Metazoa</taxon>
        <taxon>Chordata</taxon>
        <taxon>Craniata</taxon>
        <taxon>Vertebrata</taxon>
        <taxon>Euteleostomi</taxon>
        <taxon>Mammalia</taxon>
        <taxon>Eutheria</taxon>
        <taxon>Laurasiatheria</taxon>
        <taxon>Chiroptera</taxon>
        <taxon>Yangochiroptera</taxon>
        <taxon>Vespertilionidae</taxon>
        <taxon>Myotis</taxon>
    </lineage>
</organism>
<reference evidence="3 4" key="1">
    <citation type="journal article" date="2020" name="Nature">
        <title>Six reference-quality genomes reveal evolution of bat adaptations.</title>
        <authorList>
            <person name="Jebb D."/>
            <person name="Huang Z."/>
            <person name="Pippel M."/>
            <person name="Hughes G.M."/>
            <person name="Lavrichenko K."/>
            <person name="Devanna P."/>
            <person name="Winkler S."/>
            <person name="Jermiin L.S."/>
            <person name="Skirmuntt E.C."/>
            <person name="Katzourakis A."/>
            <person name="Burkitt-Gray L."/>
            <person name="Ray D.A."/>
            <person name="Sullivan K.A.M."/>
            <person name="Roscito J.G."/>
            <person name="Kirilenko B.M."/>
            <person name="Davalos L.M."/>
            <person name="Corthals A.P."/>
            <person name="Power M.L."/>
            <person name="Jones G."/>
            <person name="Ransome R.D."/>
            <person name="Dechmann D.K.N."/>
            <person name="Locatelli A.G."/>
            <person name="Puechmaille S.J."/>
            <person name="Fedrigo O."/>
            <person name="Jarvis E.D."/>
            <person name="Hiller M."/>
            <person name="Vernes S.C."/>
            <person name="Myers E.W."/>
            <person name="Teeling E.C."/>
        </authorList>
    </citation>
    <scope>NUCLEOTIDE SEQUENCE [LARGE SCALE GENOMIC DNA]</scope>
    <source>
        <strain evidence="3">MMyoMyo1</strain>
        <tissue evidence="3">Flight muscle</tissue>
    </source>
</reference>
<evidence type="ECO:0000313" key="3">
    <source>
        <dbReference type="EMBL" id="KAF6386704.1"/>
    </source>
</evidence>
<dbReference type="InterPro" id="IPR032743">
    <property type="entry name" value="FAM47"/>
</dbReference>
<dbReference type="VEuPathDB" id="HostDB:GeneID_118653509"/>
<dbReference type="AlphaFoldDB" id="A0A7J8AJW9"/>
<dbReference type="PANTHER" id="PTHR46449">
    <property type="entry name" value="ZGC:158260"/>
    <property type="match status" value="1"/>
</dbReference>
<proteinExistence type="inferred from homology"/>
<comment type="caution">
    <text evidence="3">The sequence shown here is derived from an EMBL/GenBank/DDBJ whole genome shotgun (WGS) entry which is preliminary data.</text>
</comment>
<sequence length="149" mass="17801">MKQFDINYERGVSHNTLRPMELSEIPGELKKGDGLRKQQESEFFQELEPEPKNTSKPKHVKMRYGSWYQHPKLWKRQRADEPLIDPKALHKDENLREEQKKQEEEFAKLHGPAAFKDFILRKGYRMPSFLENINTKKECDCDCKKTPRK</sequence>
<feature type="region of interest" description="Disordered" evidence="2">
    <location>
        <begin position="79"/>
        <end position="104"/>
    </location>
</feature>
<dbReference type="EMBL" id="JABWUV010000001">
    <property type="protein sequence ID" value="KAF6386704.1"/>
    <property type="molecule type" value="Genomic_DNA"/>
</dbReference>
<dbReference type="PANTHER" id="PTHR46449:SF5">
    <property type="entry name" value="FAMILY WITH SEQUENCE SIMILARITY 47 MEMBER E"/>
    <property type="match status" value="1"/>
</dbReference>
<accession>A0A7J8AJW9</accession>
<feature type="compositionally biased region" description="Basic and acidic residues" evidence="2">
    <location>
        <begin position="87"/>
        <end position="104"/>
    </location>
</feature>
<evidence type="ECO:0000256" key="1">
    <source>
        <dbReference type="ARBA" id="ARBA00005277"/>
    </source>
</evidence>
<dbReference type="GO" id="GO:0045815">
    <property type="term" value="P:transcription initiation-coupled chromatin remodeling"/>
    <property type="evidence" value="ECO:0007669"/>
    <property type="project" value="TreeGrafter"/>
</dbReference>
<feature type="compositionally biased region" description="Basic and acidic residues" evidence="2">
    <location>
        <begin position="27"/>
        <end position="40"/>
    </location>
</feature>
<dbReference type="Proteomes" id="UP000527355">
    <property type="component" value="Unassembled WGS sequence"/>
</dbReference>
<keyword evidence="4" id="KW-1185">Reference proteome</keyword>
<gene>
    <name evidence="3" type="ORF">mMyoMyo1_004911</name>
</gene>
<evidence type="ECO:0000313" key="4">
    <source>
        <dbReference type="Proteomes" id="UP000527355"/>
    </source>
</evidence>
<comment type="similarity">
    <text evidence="1">Belongs to the FAM47 family.</text>
</comment>
<evidence type="ECO:0000256" key="2">
    <source>
        <dbReference type="SAM" id="MobiDB-lite"/>
    </source>
</evidence>
<name>A0A7J8AJW9_MYOMY</name>
<feature type="region of interest" description="Disordered" evidence="2">
    <location>
        <begin position="19"/>
        <end position="59"/>
    </location>
</feature>
<dbReference type="GO" id="GO:0000785">
    <property type="term" value="C:chromatin"/>
    <property type="evidence" value="ECO:0007669"/>
    <property type="project" value="TreeGrafter"/>
</dbReference>